<name>E2AP34_CAMFO</name>
<evidence type="ECO:0000313" key="2">
    <source>
        <dbReference type="Proteomes" id="UP000000311"/>
    </source>
</evidence>
<dbReference type="Gene3D" id="3.30.420.10">
    <property type="entry name" value="Ribonuclease H-like superfamily/Ribonuclease H"/>
    <property type="match status" value="1"/>
</dbReference>
<dbReference type="GO" id="GO:0003676">
    <property type="term" value="F:nucleic acid binding"/>
    <property type="evidence" value="ECO:0007669"/>
    <property type="project" value="InterPro"/>
</dbReference>
<reference evidence="1 2" key="1">
    <citation type="journal article" date="2010" name="Science">
        <title>Genomic comparison of the ants Camponotus floridanus and Harpegnathos saltator.</title>
        <authorList>
            <person name="Bonasio R."/>
            <person name="Zhang G."/>
            <person name="Ye C."/>
            <person name="Mutti N.S."/>
            <person name="Fang X."/>
            <person name="Qin N."/>
            <person name="Donahue G."/>
            <person name="Yang P."/>
            <person name="Li Q."/>
            <person name="Li C."/>
            <person name="Zhang P."/>
            <person name="Huang Z."/>
            <person name="Berger S.L."/>
            <person name="Reinberg D."/>
            <person name="Wang J."/>
            <person name="Liebig J."/>
        </authorList>
    </citation>
    <scope>NUCLEOTIDE SEQUENCE [LARGE SCALE GENOMIC DNA]</scope>
    <source>
        <strain evidence="2">C129</strain>
    </source>
</reference>
<protein>
    <recommendedName>
        <fullName evidence="3">Transposable element Tc3 transposase</fullName>
    </recommendedName>
</protein>
<gene>
    <name evidence="1" type="ORF">EAG_03637</name>
</gene>
<dbReference type="InterPro" id="IPR036397">
    <property type="entry name" value="RNaseH_sf"/>
</dbReference>
<organism evidence="2">
    <name type="scientific">Camponotus floridanus</name>
    <name type="common">Florida carpenter ant</name>
    <dbReference type="NCBI Taxonomy" id="104421"/>
    <lineage>
        <taxon>Eukaryota</taxon>
        <taxon>Metazoa</taxon>
        <taxon>Ecdysozoa</taxon>
        <taxon>Arthropoda</taxon>
        <taxon>Hexapoda</taxon>
        <taxon>Insecta</taxon>
        <taxon>Pterygota</taxon>
        <taxon>Neoptera</taxon>
        <taxon>Endopterygota</taxon>
        <taxon>Hymenoptera</taxon>
        <taxon>Apocrita</taxon>
        <taxon>Aculeata</taxon>
        <taxon>Formicoidea</taxon>
        <taxon>Formicidae</taxon>
        <taxon>Formicinae</taxon>
        <taxon>Camponotus</taxon>
    </lineage>
</organism>
<dbReference type="EMBL" id="GL441439">
    <property type="protein sequence ID" value="EFN64866.1"/>
    <property type="molecule type" value="Genomic_DNA"/>
</dbReference>
<proteinExistence type="predicted"/>
<accession>E2AP34</accession>
<dbReference type="Proteomes" id="UP000000311">
    <property type="component" value="Unassembled WGS sequence"/>
</dbReference>
<dbReference type="AlphaFoldDB" id="E2AP34"/>
<sequence length="62" mass="7233">LKEMFPRKWVGRSGPITWFPRSPDLNPLDFFLWGYAKSLVYSSTVDNVETLRNRIVAAFQTI</sequence>
<evidence type="ECO:0008006" key="3">
    <source>
        <dbReference type="Google" id="ProtNLM"/>
    </source>
</evidence>
<feature type="non-terminal residue" evidence="1">
    <location>
        <position position="1"/>
    </location>
</feature>
<dbReference type="PANTHER" id="PTHR47326">
    <property type="entry name" value="TRANSPOSABLE ELEMENT TC3 TRANSPOSASE-LIKE PROTEIN"/>
    <property type="match status" value="1"/>
</dbReference>
<dbReference type="PANTHER" id="PTHR47326:SF1">
    <property type="entry name" value="HTH PSQ-TYPE DOMAIN-CONTAINING PROTEIN"/>
    <property type="match status" value="1"/>
</dbReference>
<feature type="non-terminal residue" evidence="1">
    <location>
        <position position="62"/>
    </location>
</feature>
<evidence type="ECO:0000313" key="1">
    <source>
        <dbReference type="EMBL" id="EFN64866.1"/>
    </source>
</evidence>
<dbReference type="OMA" id="GPITWFP"/>
<keyword evidence="2" id="KW-1185">Reference proteome</keyword>
<dbReference type="InParanoid" id="E2AP34"/>